<dbReference type="PANTHER" id="PTHR33221">
    <property type="entry name" value="WINGED HELIX-TURN-HELIX TRANSCRIPTIONAL REGULATOR, RRF2 FAMILY"/>
    <property type="match status" value="1"/>
</dbReference>
<gene>
    <name evidence="2" type="ordered locus">Shel_26760</name>
</gene>
<organism evidence="2 3">
    <name type="scientific">Slackia heliotrinireducens (strain ATCC 29202 / DSM 20476 / NCTC 11029 / RHS 1)</name>
    <name type="common">Peptococcus heliotrinreducens</name>
    <dbReference type="NCBI Taxonomy" id="471855"/>
    <lineage>
        <taxon>Bacteria</taxon>
        <taxon>Bacillati</taxon>
        <taxon>Actinomycetota</taxon>
        <taxon>Coriobacteriia</taxon>
        <taxon>Eggerthellales</taxon>
        <taxon>Eggerthellaceae</taxon>
        <taxon>Slackia</taxon>
    </lineage>
</organism>
<evidence type="ECO:0000313" key="3">
    <source>
        <dbReference type="Proteomes" id="UP000002026"/>
    </source>
</evidence>
<dbReference type="KEGG" id="shi:Shel_26760"/>
<dbReference type="STRING" id="471855.Shel_26760"/>
<dbReference type="EMBL" id="CP001684">
    <property type="protein sequence ID" value="ACV23675.1"/>
    <property type="molecule type" value="Genomic_DNA"/>
</dbReference>
<dbReference type="GO" id="GO:0003677">
    <property type="term" value="F:DNA binding"/>
    <property type="evidence" value="ECO:0007669"/>
    <property type="project" value="UniProtKB-KW"/>
</dbReference>
<dbReference type="InterPro" id="IPR036390">
    <property type="entry name" value="WH_DNA-bd_sf"/>
</dbReference>
<dbReference type="HOGENOM" id="CLU_107144_0_1_11"/>
<dbReference type="PROSITE" id="PS51197">
    <property type="entry name" value="HTH_RRF2_2"/>
    <property type="match status" value="1"/>
</dbReference>
<dbReference type="AlphaFoldDB" id="C7N3F2"/>
<dbReference type="GO" id="GO:0005829">
    <property type="term" value="C:cytosol"/>
    <property type="evidence" value="ECO:0007669"/>
    <property type="project" value="TreeGrafter"/>
</dbReference>
<dbReference type="SUPFAM" id="SSF46785">
    <property type="entry name" value="Winged helix' DNA-binding domain"/>
    <property type="match status" value="1"/>
</dbReference>
<evidence type="ECO:0000313" key="2">
    <source>
        <dbReference type="EMBL" id="ACV23675.1"/>
    </source>
</evidence>
<dbReference type="PANTHER" id="PTHR33221:SF5">
    <property type="entry name" value="HTH-TYPE TRANSCRIPTIONAL REGULATOR ISCR"/>
    <property type="match status" value="1"/>
</dbReference>
<sequence>MLVSTKGRYAMRLMTDVARYQCLGPVPLRDVAERENISVKYLEQLARPLVHSDLLHSTRGKGGGYRLTRPASEIKAGDILRAAEGTTIPVACNGLLEDCPRTTECASINFWVGLDRVIEDYVDAVTLADIIVE</sequence>
<protein>
    <submittedName>
        <fullName evidence="2">Rrf2 family protein, putative transcriptional regulator</fullName>
    </submittedName>
</protein>
<dbReference type="InterPro" id="IPR036388">
    <property type="entry name" value="WH-like_DNA-bd_sf"/>
</dbReference>
<dbReference type="Pfam" id="PF02082">
    <property type="entry name" value="Rrf2"/>
    <property type="match status" value="1"/>
</dbReference>
<dbReference type="Proteomes" id="UP000002026">
    <property type="component" value="Chromosome"/>
</dbReference>
<evidence type="ECO:0000256" key="1">
    <source>
        <dbReference type="ARBA" id="ARBA00023125"/>
    </source>
</evidence>
<dbReference type="Gene3D" id="1.10.10.10">
    <property type="entry name" value="Winged helix-like DNA-binding domain superfamily/Winged helix DNA-binding domain"/>
    <property type="match status" value="1"/>
</dbReference>
<name>C7N3F2_SLAHD</name>
<keyword evidence="1" id="KW-0238">DNA-binding</keyword>
<dbReference type="GO" id="GO:0003700">
    <property type="term" value="F:DNA-binding transcription factor activity"/>
    <property type="evidence" value="ECO:0007669"/>
    <property type="project" value="TreeGrafter"/>
</dbReference>
<dbReference type="RefSeq" id="WP_012799773.1">
    <property type="nucleotide sequence ID" value="NC_013165.1"/>
</dbReference>
<dbReference type="InterPro" id="IPR000944">
    <property type="entry name" value="Tscrpt_reg_Rrf2"/>
</dbReference>
<dbReference type="eggNOG" id="COG1959">
    <property type="taxonomic scope" value="Bacteria"/>
</dbReference>
<keyword evidence="3" id="KW-1185">Reference proteome</keyword>
<reference evidence="2 3" key="1">
    <citation type="journal article" date="2009" name="Stand. Genomic Sci.">
        <title>Complete genome sequence of Slackia heliotrinireducens type strain (RHS 1).</title>
        <authorList>
            <person name="Pukall R."/>
            <person name="Lapidus A."/>
            <person name="Nolan M."/>
            <person name="Copeland A."/>
            <person name="Glavina Del Rio T."/>
            <person name="Lucas S."/>
            <person name="Chen F."/>
            <person name="Tice H."/>
            <person name="Cheng J.F."/>
            <person name="Chertkov O."/>
            <person name="Bruce D."/>
            <person name="Goodwin L."/>
            <person name="Kuske C."/>
            <person name="Brettin T."/>
            <person name="Detter J.C."/>
            <person name="Han C."/>
            <person name="Pitluck S."/>
            <person name="Pati A."/>
            <person name="Mavrommatis K."/>
            <person name="Ivanova N."/>
            <person name="Ovchinnikova G."/>
            <person name="Chen A."/>
            <person name="Palaniappan K."/>
            <person name="Schneider S."/>
            <person name="Rohde M."/>
            <person name="Chain P."/>
            <person name="D'haeseleer P."/>
            <person name="Goker M."/>
            <person name="Bristow J."/>
            <person name="Eisen J.A."/>
            <person name="Markowitz V."/>
            <person name="Kyrpides N.C."/>
            <person name="Klenk H.P."/>
            <person name="Hugenholtz P."/>
        </authorList>
    </citation>
    <scope>NUCLEOTIDE SEQUENCE [LARGE SCALE GENOMIC DNA]</scope>
    <source>
        <strain evidence="3">ATCC 29202 / DSM 20476 / NCTC 11029 / RHS 1</strain>
    </source>
</reference>
<dbReference type="NCBIfam" id="TIGR00738">
    <property type="entry name" value="rrf2_super"/>
    <property type="match status" value="1"/>
</dbReference>
<accession>C7N3F2</accession>
<proteinExistence type="predicted"/>